<dbReference type="SUPFAM" id="SSF82866">
    <property type="entry name" value="Multidrug efflux transporter AcrB transmembrane domain"/>
    <property type="match status" value="2"/>
</dbReference>
<keyword evidence="1" id="KW-0472">Membrane</keyword>
<name>K4KHJ2_SIMAS</name>
<dbReference type="Proteomes" id="UP000000466">
    <property type="component" value="Chromosome"/>
</dbReference>
<dbReference type="AlphaFoldDB" id="K4KHJ2"/>
<dbReference type="eggNOG" id="COG4258">
    <property type="taxonomic scope" value="Bacteria"/>
</dbReference>
<evidence type="ECO:0000313" key="2">
    <source>
        <dbReference type="EMBL" id="AFU98584.1"/>
    </source>
</evidence>
<feature type="transmembrane region" description="Helical" evidence="1">
    <location>
        <begin position="353"/>
        <end position="373"/>
    </location>
</feature>
<keyword evidence="1" id="KW-1133">Transmembrane helix</keyword>
<evidence type="ECO:0000313" key="3">
    <source>
        <dbReference type="Proteomes" id="UP000000466"/>
    </source>
</evidence>
<protein>
    <recommendedName>
        <fullName evidence="4">Membrane transport protein MMPL domain-containing protein</fullName>
    </recommendedName>
</protein>
<dbReference type="EMBL" id="CP003746">
    <property type="protein sequence ID" value="AFU98584.1"/>
    <property type="molecule type" value="Genomic_DNA"/>
</dbReference>
<dbReference type="HOGENOM" id="CLU_017576_0_0_6"/>
<accession>K4KHJ2</accession>
<sequence>MLAKGWLVLVLTAALSLIWRLPDYQFDTDLLALLPDHARSEWYDARIEADKHLAQLSSNRFLLAVGAADAETSLAAAEQVRRELADGDWRYIEPGRQAQQLWQSYWPHRYHLLATDDRQAMQSSPQAIIDAARLRLYAPVGDGRYDPVKDPLFLFQNFLQQQARASALQLDQGYPSRLLDGLHWRLLQYELSTDAFAQALTTPLPALVHSLRAGLPEGVQLLQSGMVFHAAHGAHQARDEISFIGLGSLLGVILVLAAAFGRSSLILLASLSAGLLIALVVSVWSFERLHLITLAFGASLIGVAIDYGIHARNGQQHGQTFRQLLPALGLGLFTSLVAYGLQAAVHMPGLTQMALFSCVGLAASWLSVVLWLPEHAESPSRSRLVQPLFNLADAWRQLAAKVPAFPRVSLGILVLALVSLLWLPGRDQVASLQTSTESMLAQEQALLTISQAPRPGRYFLVRGHDSDDLFKELQTLESALNAQGIESQSVRQWLPEKTQQMSDFARLSQFYQASLPVWFSALGAESMADEAIAAIAELPMTLDHVNAELAALYLLPSATLAFVYPEFVLTTDQLANLPQGSWTYVDRGAELSDLLAKYRHWLLLWVQVAMVVLTLTLWFRYGLAGALLLASPLVAAIAVLWLVAVMDGGVNLFHCLALLLVLGVGFDSSIFFARSPGPEAWRGASLSILTSLLAFGLLALCTTPVLKSFGTVAAYGLLLVWLLVPLMVQPIVKSDTE</sequence>
<feature type="transmembrane region" description="Helical" evidence="1">
    <location>
        <begin position="241"/>
        <end position="260"/>
    </location>
</feature>
<dbReference type="KEGG" id="saga:M5M_06945"/>
<gene>
    <name evidence="2" type="ordered locus">M5M_06945</name>
</gene>
<feature type="transmembrane region" description="Helical" evidence="1">
    <location>
        <begin position="291"/>
        <end position="309"/>
    </location>
</feature>
<feature type="transmembrane region" description="Helical" evidence="1">
    <location>
        <begin position="684"/>
        <end position="706"/>
    </location>
</feature>
<feature type="transmembrane region" description="Helical" evidence="1">
    <location>
        <begin position="651"/>
        <end position="672"/>
    </location>
</feature>
<feature type="transmembrane region" description="Helical" evidence="1">
    <location>
        <begin position="601"/>
        <end position="619"/>
    </location>
</feature>
<feature type="transmembrane region" description="Helical" evidence="1">
    <location>
        <begin position="265"/>
        <end position="285"/>
    </location>
</feature>
<keyword evidence="3" id="KW-1185">Reference proteome</keyword>
<dbReference type="STRING" id="1117647.M5M_06945"/>
<reference evidence="2 3" key="1">
    <citation type="journal article" date="2013" name="Genome Announc.">
        <title>Complete genome sequence of Simiduia agarivorans SA1(T), a marine bacterium able to degrade a variety of polysaccharides.</title>
        <authorList>
            <person name="Lin S.Y."/>
            <person name="Shieh W.Y."/>
            <person name="Chen J.S."/>
            <person name="Tang S.L."/>
        </authorList>
    </citation>
    <scope>NUCLEOTIDE SEQUENCE [LARGE SCALE GENOMIC DNA]</scope>
    <source>
        <strain evidence="3">DSM 21679 / JCM 13881 / BCRC 17597 / SA1</strain>
    </source>
</reference>
<organism evidence="2 3">
    <name type="scientific">Simiduia agarivorans (strain DSM 21679 / JCM 13881 / BCRC 17597 / SA1)</name>
    <dbReference type="NCBI Taxonomy" id="1117647"/>
    <lineage>
        <taxon>Bacteria</taxon>
        <taxon>Pseudomonadati</taxon>
        <taxon>Pseudomonadota</taxon>
        <taxon>Gammaproteobacteria</taxon>
        <taxon>Cellvibrionales</taxon>
        <taxon>Cellvibrionaceae</taxon>
        <taxon>Simiduia</taxon>
    </lineage>
</organism>
<feature type="transmembrane region" description="Helical" evidence="1">
    <location>
        <begin position="712"/>
        <end position="732"/>
    </location>
</feature>
<feature type="transmembrane region" description="Helical" evidence="1">
    <location>
        <begin position="626"/>
        <end position="645"/>
    </location>
</feature>
<feature type="transmembrane region" description="Helical" evidence="1">
    <location>
        <begin position="321"/>
        <end position="341"/>
    </location>
</feature>
<evidence type="ECO:0008006" key="4">
    <source>
        <dbReference type="Google" id="ProtNLM"/>
    </source>
</evidence>
<proteinExistence type="predicted"/>
<keyword evidence="1" id="KW-0812">Transmembrane</keyword>
<evidence type="ECO:0000256" key="1">
    <source>
        <dbReference type="SAM" id="Phobius"/>
    </source>
</evidence>